<dbReference type="EMBL" id="CM039431">
    <property type="protein sequence ID" value="KAI4335606.1"/>
    <property type="molecule type" value="Genomic_DNA"/>
</dbReference>
<evidence type="ECO:0000313" key="1">
    <source>
        <dbReference type="EMBL" id="KAI4335606.1"/>
    </source>
</evidence>
<reference evidence="1 2" key="1">
    <citation type="journal article" date="2022" name="DNA Res.">
        <title>Chromosomal-level genome assembly of the orchid tree Bauhinia variegata (Leguminosae; Cercidoideae) supports the allotetraploid origin hypothesis of Bauhinia.</title>
        <authorList>
            <person name="Zhong Y."/>
            <person name="Chen Y."/>
            <person name="Zheng D."/>
            <person name="Pang J."/>
            <person name="Liu Y."/>
            <person name="Luo S."/>
            <person name="Meng S."/>
            <person name="Qian L."/>
            <person name="Wei D."/>
            <person name="Dai S."/>
            <person name="Zhou R."/>
        </authorList>
    </citation>
    <scope>NUCLEOTIDE SEQUENCE [LARGE SCALE GENOMIC DNA]</scope>
    <source>
        <strain evidence="1">BV-YZ2020</strain>
    </source>
</reference>
<sequence length="290" mass="31847">MGGVLTSFQDISDVESDDGDYEEPHDEECSGSYEPEELVGSPQSNNSEDISDSDSDIDEESDDGNSSSSSSSSIGALPKLGGITLQEASREYGMKKAKPWKKSTIDSGDSLSQALDDLMLLKDPRTMSARKKHMARCPHSWPSKAQKSKASKKIHGEKKKLRKERIAIKRRERMLNRGVNLEQMNKNVTSSAASVNIGSFEVHTKGFGSKMMAKMGYIEGEGLGRIGQGIAEPIEAIQRPKSFGLGVEFSGNIAEPATRRNKTPTIGSYEKHTKEVFFSEFSVYRSLPKI</sequence>
<evidence type="ECO:0000313" key="2">
    <source>
        <dbReference type="Proteomes" id="UP000828941"/>
    </source>
</evidence>
<accession>A0ACB9NHY6</accession>
<protein>
    <submittedName>
        <fullName evidence="1">Uncharacterized protein</fullName>
    </submittedName>
</protein>
<keyword evidence="2" id="KW-1185">Reference proteome</keyword>
<dbReference type="Proteomes" id="UP000828941">
    <property type="component" value="Chromosome 6"/>
</dbReference>
<comment type="caution">
    <text evidence="1">The sequence shown here is derived from an EMBL/GenBank/DDBJ whole genome shotgun (WGS) entry which is preliminary data.</text>
</comment>
<name>A0ACB9NHY6_BAUVA</name>
<organism evidence="1 2">
    <name type="scientific">Bauhinia variegata</name>
    <name type="common">Purple orchid tree</name>
    <name type="synonym">Phanera variegata</name>
    <dbReference type="NCBI Taxonomy" id="167791"/>
    <lineage>
        <taxon>Eukaryota</taxon>
        <taxon>Viridiplantae</taxon>
        <taxon>Streptophyta</taxon>
        <taxon>Embryophyta</taxon>
        <taxon>Tracheophyta</taxon>
        <taxon>Spermatophyta</taxon>
        <taxon>Magnoliopsida</taxon>
        <taxon>eudicotyledons</taxon>
        <taxon>Gunneridae</taxon>
        <taxon>Pentapetalae</taxon>
        <taxon>rosids</taxon>
        <taxon>fabids</taxon>
        <taxon>Fabales</taxon>
        <taxon>Fabaceae</taxon>
        <taxon>Cercidoideae</taxon>
        <taxon>Cercideae</taxon>
        <taxon>Bauhiniinae</taxon>
        <taxon>Bauhinia</taxon>
    </lineage>
</organism>
<proteinExistence type="predicted"/>
<gene>
    <name evidence="1" type="ORF">L6164_014239</name>
</gene>